<name>A0A221ME68_9BACI</name>
<evidence type="ECO:0000259" key="5">
    <source>
        <dbReference type="PROSITE" id="PS50830"/>
    </source>
</evidence>
<evidence type="ECO:0000313" key="6">
    <source>
        <dbReference type="EMBL" id="ASN05945.1"/>
    </source>
</evidence>
<evidence type="ECO:0000256" key="3">
    <source>
        <dbReference type="ARBA" id="ARBA00022801"/>
    </source>
</evidence>
<dbReference type="CDD" id="cd00175">
    <property type="entry name" value="SNc"/>
    <property type="match status" value="1"/>
</dbReference>
<dbReference type="InterPro" id="IPR035437">
    <property type="entry name" value="SNase_OB-fold_sf"/>
</dbReference>
<dbReference type="SMART" id="SM00318">
    <property type="entry name" value="SNc"/>
    <property type="match status" value="1"/>
</dbReference>
<proteinExistence type="predicted"/>
<evidence type="ECO:0000256" key="4">
    <source>
        <dbReference type="SAM" id="MobiDB-lite"/>
    </source>
</evidence>
<evidence type="ECO:0000256" key="1">
    <source>
        <dbReference type="ARBA" id="ARBA00022722"/>
    </source>
</evidence>
<reference evidence="6 7" key="1">
    <citation type="journal article" date="2003" name="Int. J. Syst. Evol. Microbiol.">
        <title>Virgibacillus carmonensis sp. nov., Virgibacillus necropolis sp. nov. and Virgibacillus picturae sp. nov., three novel species isolated from deteriorated mural paintings, transfer of the species of the genus salibacillus to Virgibacillus, as Virgibacillus marismortui comb. nov. and Virgibacillus salexigens comb. nov., and emended description of the genus Virgibacillus.</title>
        <authorList>
            <person name="Heyrman J."/>
            <person name="Logan N.A."/>
            <person name="Busse H.J."/>
            <person name="Balcaen A."/>
            <person name="Lebbe L."/>
            <person name="Rodriguez-Diaz M."/>
            <person name="Swings J."/>
            <person name="De Vos P."/>
        </authorList>
    </citation>
    <scope>NUCLEOTIDE SEQUENCE [LARGE SCALE GENOMIC DNA]</scope>
    <source>
        <strain evidence="6 7">LMG 19488</strain>
    </source>
</reference>
<dbReference type="Gene3D" id="2.40.50.90">
    <property type="match status" value="1"/>
</dbReference>
<dbReference type="PROSITE" id="PS50830">
    <property type="entry name" value="TNASE_3"/>
    <property type="match status" value="1"/>
</dbReference>
<dbReference type="GO" id="GO:0004519">
    <property type="term" value="F:endonuclease activity"/>
    <property type="evidence" value="ECO:0007669"/>
    <property type="project" value="UniProtKB-KW"/>
</dbReference>
<dbReference type="SUPFAM" id="SSF50199">
    <property type="entry name" value="Staphylococcal nuclease"/>
    <property type="match status" value="1"/>
</dbReference>
<evidence type="ECO:0000313" key="7">
    <source>
        <dbReference type="Proteomes" id="UP000204391"/>
    </source>
</evidence>
<feature type="compositionally biased region" description="Basic and acidic residues" evidence="4">
    <location>
        <begin position="186"/>
        <end position="204"/>
    </location>
</feature>
<dbReference type="GO" id="GO:0016787">
    <property type="term" value="F:hydrolase activity"/>
    <property type="evidence" value="ECO:0007669"/>
    <property type="project" value="UniProtKB-KW"/>
</dbReference>
<dbReference type="PANTHER" id="PTHR12302">
    <property type="entry name" value="EBNA2 BINDING PROTEIN P100"/>
    <property type="match status" value="1"/>
</dbReference>
<keyword evidence="3" id="KW-0378">Hydrolase</keyword>
<dbReference type="InterPro" id="IPR016071">
    <property type="entry name" value="Staphylococal_nuclease_OB-fold"/>
</dbReference>
<protein>
    <submittedName>
        <fullName evidence="6">Nuclease</fullName>
    </submittedName>
</protein>
<sequence length="241" mass="27109">MICLLHGRSCFYLLKRWLGTFLLLILLLGCTPNEHEATFVRTVDGDTLIAAIDGKDEYIRLLLVDTPETKHPDKEIQPFGPEASEFINKSFSPSDPIQIEYGTEKRDKYDRLIAYVYTEDGQMINELLLEKGLARVAYVYPPNDKYVEEFRELESEAKNKEIGIWSIDGYVTADGFNAESIPVIPEKSEKKPNDNITDPDRDCGDFSSQEEAQTFFESAGGPGKDSHRLDGEGDGLVCEGL</sequence>
<keyword evidence="7" id="KW-1185">Reference proteome</keyword>
<dbReference type="Pfam" id="PF00565">
    <property type="entry name" value="SNase"/>
    <property type="match status" value="1"/>
</dbReference>
<feature type="compositionally biased region" description="Polar residues" evidence="4">
    <location>
        <begin position="206"/>
        <end position="216"/>
    </location>
</feature>
<evidence type="ECO:0000256" key="2">
    <source>
        <dbReference type="ARBA" id="ARBA00022759"/>
    </source>
</evidence>
<dbReference type="PANTHER" id="PTHR12302:SF3">
    <property type="entry name" value="SERINE_THREONINE-PROTEIN KINASE 31"/>
    <property type="match status" value="1"/>
</dbReference>
<feature type="region of interest" description="Disordered" evidence="4">
    <location>
        <begin position="185"/>
        <end position="241"/>
    </location>
</feature>
<keyword evidence="1" id="KW-0540">Nuclease</keyword>
<dbReference type="Proteomes" id="UP000204391">
    <property type="component" value="Chromosome"/>
</dbReference>
<gene>
    <name evidence="6" type="ORF">CFK40_13430</name>
</gene>
<dbReference type="EMBL" id="CP022437">
    <property type="protein sequence ID" value="ASN05945.1"/>
    <property type="molecule type" value="Genomic_DNA"/>
</dbReference>
<dbReference type="KEGG" id="vne:CFK40_13430"/>
<keyword evidence="2" id="KW-0255">Endonuclease</keyword>
<organism evidence="6 7">
    <name type="scientific">Virgibacillus necropolis</name>
    <dbReference type="NCBI Taxonomy" id="163877"/>
    <lineage>
        <taxon>Bacteria</taxon>
        <taxon>Bacillati</taxon>
        <taxon>Bacillota</taxon>
        <taxon>Bacilli</taxon>
        <taxon>Bacillales</taxon>
        <taxon>Bacillaceae</taxon>
        <taxon>Virgibacillus</taxon>
    </lineage>
</organism>
<accession>A0A221ME68</accession>
<feature type="domain" description="TNase-like" evidence="5">
    <location>
        <begin position="33"/>
        <end position="167"/>
    </location>
</feature>
<dbReference type="AlphaFoldDB" id="A0A221ME68"/>